<reference evidence="4" key="1">
    <citation type="submission" date="2019-08" db="EMBL/GenBank/DDBJ databases">
        <authorList>
            <person name="Amaro Estrada I."/>
            <person name="Quiroz Castaneda R.E."/>
            <person name="Martinez Ocampo F."/>
            <person name="Rodriguez Camarillo S.D."/>
        </authorList>
    </citation>
    <scope>NUCLEOTIDE SEQUENCE</scope>
    <source>
        <strain evidence="4">MEX-30-184-02</strain>
    </source>
</reference>
<feature type="transmembrane region" description="Helical" evidence="3">
    <location>
        <begin position="105"/>
        <end position="126"/>
    </location>
</feature>
<gene>
    <name evidence="4" type="ORF">FY207_03990</name>
</gene>
<feature type="compositionally biased region" description="Basic and acidic residues" evidence="2">
    <location>
        <begin position="18"/>
        <end position="47"/>
    </location>
</feature>
<protein>
    <submittedName>
        <fullName evidence="4">Uncharacterized protein</fullName>
    </submittedName>
</protein>
<feature type="region of interest" description="Disordered" evidence="2">
    <location>
        <begin position="1"/>
        <end position="55"/>
    </location>
</feature>
<evidence type="ECO:0000256" key="1">
    <source>
        <dbReference type="SAM" id="Coils"/>
    </source>
</evidence>
<evidence type="ECO:0000313" key="4">
    <source>
        <dbReference type="EMBL" id="KAB0451346.1"/>
    </source>
</evidence>
<evidence type="ECO:0000256" key="2">
    <source>
        <dbReference type="SAM" id="MobiDB-lite"/>
    </source>
</evidence>
<keyword evidence="3" id="KW-0472">Membrane</keyword>
<organism evidence="4">
    <name type="scientific">Anaplasma marginale</name>
    <dbReference type="NCBI Taxonomy" id="770"/>
    <lineage>
        <taxon>Bacteria</taxon>
        <taxon>Pseudomonadati</taxon>
        <taxon>Pseudomonadota</taxon>
        <taxon>Alphaproteobacteria</taxon>
        <taxon>Rickettsiales</taxon>
        <taxon>Anaplasmataceae</taxon>
        <taxon>Anaplasma</taxon>
    </lineage>
</organism>
<sequence length="635" mass="70409">MGGFMPLKQQTTDDSDLESEKNSRTKGTEESDNKHRPAGKGKAESRDGSANQDYGADENLTALKSRITVLHRKLVRLESELARCQDAQHEAFNNYVALAHHVQKVTAPVVLCVMVLMFSISTAILVRNALKISKALAPGFFRGVGAIFTGPYPLMLKFAFAMVLPLLVGIICLGLHITLRGRNYRRAHTAAIDTLMKKYEECHEVQAKISHGRLALQAAVVSVADASMKQLQFVQQGILMCVGELDDMQKFRVRLDNEILAINRRIPGLVEEIKKHTDDALEWNLARTKSILESTEERLQDMGNELVRYLDDARTLIEEARTAAGTMQNIVDEAVKTHLTEVLQKVAEVSKGFLALQKSVSDYLEKSSGLVAREVKAILDDRMRSLRTMYNIWNVDKNSVVNVCCLLKQANESAAAVANHISEYETAGTFRKTPNYNLLKYQVADSQGKNKEYLVHSKIKAMAGEIEKVLPSISSIIAKRSGHTKEDIVKCRDALRQLDRKLFGDRAVFADEAEYTAFIRAASNATNLPEGVETLPAPLQRVKNFIEAQDGFFVYLPYLMTSAMAIDHMKNSVDQMTDVCTRLESIAKDICPDVRGNTAQPSSEIDGTSVFMSGLQFPGLATNASAQKATPQPQL</sequence>
<feature type="coiled-coil region" evidence="1">
    <location>
        <begin position="60"/>
        <end position="87"/>
    </location>
</feature>
<comment type="caution">
    <text evidence="4">The sequence shown here is derived from an EMBL/GenBank/DDBJ whole genome shotgun (WGS) entry which is preliminary data.</text>
</comment>
<keyword evidence="3" id="KW-1133">Transmembrane helix</keyword>
<dbReference type="EMBL" id="VTCY01000013">
    <property type="protein sequence ID" value="KAB0451346.1"/>
    <property type="molecule type" value="Genomic_DNA"/>
</dbReference>
<accession>A0A643CKY5</accession>
<feature type="coiled-coil region" evidence="1">
    <location>
        <begin position="285"/>
        <end position="312"/>
    </location>
</feature>
<dbReference type="AlphaFoldDB" id="A0A643CKY5"/>
<proteinExistence type="predicted"/>
<feature type="transmembrane region" description="Helical" evidence="3">
    <location>
        <begin position="158"/>
        <end position="179"/>
    </location>
</feature>
<evidence type="ECO:0000256" key="3">
    <source>
        <dbReference type="SAM" id="Phobius"/>
    </source>
</evidence>
<name>A0A643CKY5_ANAMA</name>
<keyword evidence="1" id="KW-0175">Coiled coil</keyword>
<keyword evidence="3" id="KW-0812">Transmembrane</keyword>